<keyword evidence="1" id="KW-0479">Metal-binding</keyword>
<keyword evidence="1" id="KW-0862">Zinc</keyword>
<feature type="domain" description="RING-type" evidence="3">
    <location>
        <begin position="105"/>
        <end position="151"/>
    </location>
</feature>
<evidence type="ECO:0000256" key="2">
    <source>
        <dbReference type="SAM" id="MobiDB-lite"/>
    </source>
</evidence>
<evidence type="ECO:0000313" key="5">
    <source>
        <dbReference type="Proteomes" id="UP000736335"/>
    </source>
</evidence>
<reference evidence="4" key="1">
    <citation type="journal article" date="2020" name="Nat. Commun.">
        <title>Large-scale genome sequencing of mycorrhizal fungi provides insights into the early evolution of symbiotic traits.</title>
        <authorList>
            <person name="Miyauchi S."/>
            <person name="Kiss E."/>
            <person name="Kuo A."/>
            <person name="Drula E."/>
            <person name="Kohler A."/>
            <person name="Sanchez-Garcia M."/>
            <person name="Morin E."/>
            <person name="Andreopoulos B."/>
            <person name="Barry K.W."/>
            <person name="Bonito G."/>
            <person name="Buee M."/>
            <person name="Carver A."/>
            <person name="Chen C."/>
            <person name="Cichocki N."/>
            <person name="Clum A."/>
            <person name="Culley D."/>
            <person name="Crous P.W."/>
            <person name="Fauchery L."/>
            <person name="Girlanda M."/>
            <person name="Hayes R.D."/>
            <person name="Keri Z."/>
            <person name="LaButti K."/>
            <person name="Lipzen A."/>
            <person name="Lombard V."/>
            <person name="Magnuson J."/>
            <person name="Maillard F."/>
            <person name="Murat C."/>
            <person name="Nolan M."/>
            <person name="Ohm R.A."/>
            <person name="Pangilinan J."/>
            <person name="Pereira M.F."/>
            <person name="Perotto S."/>
            <person name="Peter M."/>
            <person name="Pfister S."/>
            <person name="Riley R."/>
            <person name="Sitrit Y."/>
            <person name="Stielow J.B."/>
            <person name="Szollosi G."/>
            <person name="Zifcakova L."/>
            <person name="Stursova M."/>
            <person name="Spatafora J.W."/>
            <person name="Tedersoo L."/>
            <person name="Vaario L.M."/>
            <person name="Yamada A."/>
            <person name="Yan M."/>
            <person name="Wang P."/>
            <person name="Xu J."/>
            <person name="Bruns T."/>
            <person name="Baldrian P."/>
            <person name="Vilgalys R."/>
            <person name="Dunand C."/>
            <person name="Henrissat B."/>
            <person name="Grigoriev I.V."/>
            <person name="Hibbett D."/>
            <person name="Nagy L.G."/>
            <person name="Martin F.M."/>
        </authorList>
    </citation>
    <scope>NUCLEOTIDE SEQUENCE</scope>
    <source>
        <strain evidence="4">UH-Tt-Lm1</strain>
    </source>
</reference>
<gene>
    <name evidence="4" type="ORF">BJ322DRAFT_1114744</name>
</gene>
<evidence type="ECO:0000256" key="1">
    <source>
        <dbReference type="PROSITE-ProRule" id="PRU00175"/>
    </source>
</evidence>
<organism evidence="4 5">
    <name type="scientific">Thelephora terrestris</name>
    <dbReference type="NCBI Taxonomy" id="56493"/>
    <lineage>
        <taxon>Eukaryota</taxon>
        <taxon>Fungi</taxon>
        <taxon>Dikarya</taxon>
        <taxon>Basidiomycota</taxon>
        <taxon>Agaricomycotina</taxon>
        <taxon>Agaricomycetes</taxon>
        <taxon>Thelephorales</taxon>
        <taxon>Thelephoraceae</taxon>
        <taxon>Thelephora</taxon>
    </lineage>
</organism>
<evidence type="ECO:0000313" key="4">
    <source>
        <dbReference type="EMBL" id="KAF9777812.1"/>
    </source>
</evidence>
<dbReference type="InterPro" id="IPR001841">
    <property type="entry name" value="Znf_RING"/>
</dbReference>
<name>A0A9P6H236_9AGAM</name>
<sequence length="492" mass="53885">MARVNKHSAARMSPSNPLDLLVEKTKGKKNTARKTNGGKLKTTGGTATHCPLGIPGPVSTSVELSPAGALALPQSSQDSVLPAVVLPKKVRTGRPSSVQPGDLWCSLCGNGHASSVTCSKCGRSNCPGCIPELAGMEKEELDSCTYECPTCCGRRNIFYGLWKGDAPVFPQGMTIADTAKGDHGVRYKSSSVIVLEFIMASVAGKGTPALALHVQLQGFFSQNPQDLKYRCVPFDVDPSNLEPHREKVARVVNLLNRENFDQAILIVHTHSDKERGDLMYCGDGNTTSQSTGISDFFEKVIGPDLREYFQSRKYSMMVLAACGSVVRIPAAREELREVANSFKFADTFAFSEADLDPYRITPFIAEFVMNVLVTGRPSKDTVPAALSLSSTLHYTGVVHLQWTETGVEMERFERVHPTAQPNGGRFPLQCKICHAYRPWVVPKATKKRYNIKQVFKCGTKKCSGFLVVRRLKGYRPLPDRLDKIFAALISPP</sequence>
<accession>A0A9P6H236</accession>
<protein>
    <recommendedName>
        <fullName evidence="3">RING-type domain-containing protein</fullName>
    </recommendedName>
</protein>
<evidence type="ECO:0000259" key="3">
    <source>
        <dbReference type="PROSITE" id="PS50089"/>
    </source>
</evidence>
<dbReference type="OrthoDB" id="2655622at2759"/>
<dbReference type="GO" id="GO:0008270">
    <property type="term" value="F:zinc ion binding"/>
    <property type="evidence" value="ECO:0007669"/>
    <property type="project" value="UniProtKB-KW"/>
</dbReference>
<proteinExistence type="predicted"/>
<comment type="caution">
    <text evidence="4">The sequence shown here is derived from an EMBL/GenBank/DDBJ whole genome shotgun (WGS) entry which is preliminary data.</text>
</comment>
<dbReference type="EMBL" id="WIUZ02000027">
    <property type="protein sequence ID" value="KAF9777812.1"/>
    <property type="molecule type" value="Genomic_DNA"/>
</dbReference>
<dbReference type="Proteomes" id="UP000736335">
    <property type="component" value="Unassembled WGS sequence"/>
</dbReference>
<dbReference type="PROSITE" id="PS50089">
    <property type="entry name" value="ZF_RING_2"/>
    <property type="match status" value="1"/>
</dbReference>
<feature type="region of interest" description="Disordered" evidence="2">
    <location>
        <begin position="1"/>
        <end position="48"/>
    </location>
</feature>
<reference evidence="4" key="2">
    <citation type="submission" date="2020-11" db="EMBL/GenBank/DDBJ databases">
        <authorList>
            <consortium name="DOE Joint Genome Institute"/>
            <person name="Kuo A."/>
            <person name="Miyauchi S."/>
            <person name="Kiss E."/>
            <person name="Drula E."/>
            <person name="Kohler A."/>
            <person name="Sanchez-Garcia M."/>
            <person name="Andreopoulos B."/>
            <person name="Barry K.W."/>
            <person name="Bonito G."/>
            <person name="Buee M."/>
            <person name="Carver A."/>
            <person name="Chen C."/>
            <person name="Cichocki N."/>
            <person name="Clum A."/>
            <person name="Culley D."/>
            <person name="Crous P.W."/>
            <person name="Fauchery L."/>
            <person name="Girlanda M."/>
            <person name="Hayes R."/>
            <person name="Keri Z."/>
            <person name="Labutti K."/>
            <person name="Lipzen A."/>
            <person name="Lombard V."/>
            <person name="Magnuson J."/>
            <person name="Maillard F."/>
            <person name="Morin E."/>
            <person name="Murat C."/>
            <person name="Nolan M."/>
            <person name="Ohm R."/>
            <person name="Pangilinan J."/>
            <person name="Pereira M."/>
            <person name="Perotto S."/>
            <person name="Peter M."/>
            <person name="Riley R."/>
            <person name="Sitrit Y."/>
            <person name="Stielow B."/>
            <person name="Szollosi G."/>
            <person name="Zifcakova L."/>
            <person name="Stursova M."/>
            <person name="Spatafora J.W."/>
            <person name="Tedersoo L."/>
            <person name="Vaario L.-M."/>
            <person name="Yamada A."/>
            <person name="Yan M."/>
            <person name="Wang P."/>
            <person name="Xu J."/>
            <person name="Bruns T."/>
            <person name="Baldrian P."/>
            <person name="Vilgalys R."/>
            <person name="Henrissat B."/>
            <person name="Grigoriev I.V."/>
            <person name="Hibbett D."/>
            <person name="Nagy L.G."/>
            <person name="Martin F.M."/>
        </authorList>
    </citation>
    <scope>NUCLEOTIDE SEQUENCE</scope>
    <source>
        <strain evidence="4">UH-Tt-Lm1</strain>
    </source>
</reference>
<dbReference type="AlphaFoldDB" id="A0A9P6H236"/>
<feature type="compositionally biased region" description="Low complexity" evidence="2">
    <location>
        <begin position="34"/>
        <end position="46"/>
    </location>
</feature>
<keyword evidence="1" id="KW-0863">Zinc-finger</keyword>
<keyword evidence="5" id="KW-1185">Reference proteome</keyword>